<keyword evidence="3" id="KW-1185">Reference proteome</keyword>
<dbReference type="GO" id="GO:0004077">
    <property type="term" value="F:biotin--[biotin carboxyl-carrier protein] ligase activity"/>
    <property type="evidence" value="ECO:0007669"/>
    <property type="project" value="TreeGrafter"/>
</dbReference>
<dbReference type="SUPFAM" id="SSF55681">
    <property type="entry name" value="Class II aaRS and biotin synthetases"/>
    <property type="match status" value="1"/>
</dbReference>
<name>A0A672MUF9_SINGR</name>
<gene>
    <name evidence="2" type="primary">hlcs</name>
</gene>
<evidence type="ECO:0000313" key="3">
    <source>
        <dbReference type="Proteomes" id="UP000472262"/>
    </source>
</evidence>
<sequence>MLITLCYIYLWLRFQRHYTAVIRSALHRLSGGRSSFTFCALKPERADLPEDTLFLRLGDRVIYITEPQACVDLSKWTLLGSSLICGRRLESIAFIIEATSRQKVPASPYRTNEKVLNWSDYCLPLAHSPGQPYRAVAEASLENFSRLGVAFMEDRLHMGNGLIPEKIVLSVFLSPSRVTQRDGARRAVRTPPRKSSLHLEQQHMDGHHLHLSSCHECLELENSTILSVKCASAENIPDLPDDEEESGRRNASGKPPNLLVFTGGCEEQFQKIRSLLEECVDTERYAIYHLRPQQALSEPWLENTLLLVLATDETLTPQLQLRFLSYLSHGGKLLGLSSSLCPAGLTLRPRDAQNDRICSLTFSRSDSTELQLSVLSSGSVYERDGAGGGEVELWGQISAQDEREMAIVRVTHGEDSGEAVLCQVRLETAPDAHDAQGSAGFSELKMSNGRRYEVLTEILTSLGLSCELSQVPPHSPIYLLSTDTVRDSSASAALHTVQLDSQINRKITVSTCPSQLLHTEPPQSFSEHFSLQTYRQHLQTQRLGRTVLYADVTSSTMSMLDGLMSQSPQETGLIAIAARQTQGKGRGGNAWLSPLGCAMFTLHLQLPVDSRLGQRIPFLQHLAALAVVESVRTLPGYEVHTHVIVSAPLKCV</sequence>
<dbReference type="Proteomes" id="UP000472262">
    <property type="component" value="Unassembled WGS sequence"/>
</dbReference>
<dbReference type="PANTHER" id="PTHR12835:SF5">
    <property type="entry name" value="BIOTIN--PROTEIN LIGASE"/>
    <property type="match status" value="1"/>
</dbReference>
<dbReference type="GO" id="GO:0005737">
    <property type="term" value="C:cytoplasm"/>
    <property type="evidence" value="ECO:0007669"/>
    <property type="project" value="TreeGrafter"/>
</dbReference>
<organism evidence="2 3">
    <name type="scientific">Sinocyclocheilus grahami</name>
    <name type="common">Dianchi golden-line fish</name>
    <name type="synonym">Barbus grahami</name>
    <dbReference type="NCBI Taxonomy" id="75366"/>
    <lineage>
        <taxon>Eukaryota</taxon>
        <taxon>Metazoa</taxon>
        <taxon>Chordata</taxon>
        <taxon>Craniata</taxon>
        <taxon>Vertebrata</taxon>
        <taxon>Euteleostomi</taxon>
        <taxon>Actinopterygii</taxon>
        <taxon>Neopterygii</taxon>
        <taxon>Teleostei</taxon>
        <taxon>Ostariophysi</taxon>
        <taxon>Cypriniformes</taxon>
        <taxon>Cyprinidae</taxon>
        <taxon>Cyprininae</taxon>
        <taxon>Sinocyclocheilus</taxon>
    </lineage>
</organism>
<accession>A0A672MUF9</accession>
<protein>
    <submittedName>
        <fullName evidence="2">Holocarboxylase synthetase</fullName>
    </submittedName>
</protein>
<dbReference type="AlphaFoldDB" id="A0A672MUF9"/>
<dbReference type="PANTHER" id="PTHR12835">
    <property type="entry name" value="BIOTIN PROTEIN LIGASE"/>
    <property type="match status" value="1"/>
</dbReference>
<dbReference type="Pfam" id="PF03099">
    <property type="entry name" value="BPL_LplA_LipB"/>
    <property type="match status" value="1"/>
</dbReference>
<reference evidence="2" key="2">
    <citation type="submission" date="2025-09" db="UniProtKB">
        <authorList>
            <consortium name="Ensembl"/>
        </authorList>
    </citation>
    <scope>IDENTIFICATION</scope>
</reference>
<evidence type="ECO:0000259" key="1">
    <source>
        <dbReference type="PROSITE" id="PS51733"/>
    </source>
</evidence>
<proteinExistence type="predicted"/>
<feature type="domain" description="BPL/LPL catalytic" evidence="1">
    <location>
        <begin position="532"/>
        <end position="652"/>
    </location>
</feature>
<dbReference type="InterPro" id="IPR045864">
    <property type="entry name" value="aa-tRNA-synth_II/BPL/LPL"/>
</dbReference>
<dbReference type="Gene3D" id="3.30.930.10">
    <property type="entry name" value="Bira Bifunctional Protein, Domain 2"/>
    <property type="match status" value="1"/>
</dbReference>
<dbReference type="InterPro" id="IPR004143">
    <property type="entry name" value="BPL_LPL_catalytic"/>
</dbReference>
<dbReference type="PROSITE" id="PS51733">
    <property type="entry name" value="BPL_LPL_CATALYTIC"/>
    <property type="match status" value="1"/>
</dbReference>
<dbReference type="Ensembl" id="ENSSGRT00000043788.1">
    <property type="protein sequence ID" value="ENSSGRP00000040843.1"/>
    <property type="gene ID" value="ENSSGRG00000022259.1"/>
</dbReference>
<evidence type="ECO:0000313" key="2">
    <source>
        <dbReference type="Ensembl" id="ENSSGRP00000040843.1"/>
    </source>
</evidence>
<reference evidence="2" key="1">
    <citation type="submission" date="2025-08" db="UniProtKB">
        <authorList>
            <consortium name="Ensembl"/>
        </authorList>
    </citation>
    <scope>IDENTIFICATION</scope>
</reference>